<feature type="domain" description="YHS" evidence="2">
    <location>
        <begin position="52"/>
        <end position="90"/>
    </location>
</feature>
<sequence>MASVLIRSTALAILMGLSLSVAAFDASSNRPVNLNDKGLVLDGYDPVSYFSGRPVQGNKDYSVSFEGGTYYFASKENMAKFKANASQFAPKFGGFCAMGVAKSKKLDSDPMAWRIVDGYLFVLQNKEVQKSWLVDVSSNLKVATGEWATIKNIAPKGL</sequence>
<proteinExistence type="predicted"/>
<evidence type="ECO:0000259" key="2">
    <source>
        <dbReference type="Pfam" id="PF04945"/>
    </source>
</evidence>
<evidence type="ECO:0000313" key="4">
    <source>
        <dbReference type="Proteomes" id="UP000504844"/>
    </source>
</evidence>
<reference evidence="3 4" key="1">
    <citation type="submission" date="2020-05" db="EMBL/GenBank/DDBJ databases">
        <title>Complete genome sequence of Deefgea sp. D17.</title>
        <authorList>
            <person name="Bae J.-W."/>
            <person name="Han J.E."/>
        </authorList>
    </citation>
    <scope>NUCLEOTIDE SEQUENCE [LARGE SCALE GENOMIC DNA]</scope>
    <source>
        <strain evidence="3 4">D17</strain>
    </source>
</reference>
<feature type="signal peptide" evidence="1">
    <location>
        <begin position="1"/>
        <end position="23"/>
    </location>
</feature>
<feature type="chain" id="PRO_5026723055" evidence="1">
    <location>
        <begin position="24"/>
        <end position="158"/>
    </location>
</feature>
<protein>
    <submittedName>
        <fullName evidence="3">YHS domain-containing protein</fullName>
    </submittedName>
</protein>
<dbReference type="KEGG" id="dee:HQN60_03435"/>
<dbReference type="Proteomes" id="UP000504844">
    <property type="component" value="Chromosome"/>
</dbReference>
<dbReference type="EMBL" id="CP054143">
    <property type="protein sequence ID" value="QKJ65854.1"/>
    <property type="molecule type" value="Genomic_DNA"/>
</dbReference>
<keyword evidence="1" id="KW-0732">Signal</keyword>
<name>A0A6M8SNT2_9NEIS</name>
<dbReference type="Pfam" id="PF04945">
    <property type="entry name" value="YHS"/>
    <property type="match status" value="1"/>
</dbReference>
<gene>
    <name evidence="3" type="ORF">HQN60_03435</name>
</gene>
<dbReference type="NCBIfam" id="NF041384">
    <property type="entry name" value="YHS_seleno_dom"/>
    <property type="match status" value="1"/>
</dbReference>
<organism evidence="3 4">
    <name type="scientific">Deefgea piscis</name>
    <dbReference type="NCBI Taxonomy" id="2739061"/>
    <lineage>
        <taxon>Bacteria</taxon>
        <taxon>Pseudomonadati</taxon>
        <taxon>Pseudomonadota</taxon>
        <taxon>Betaproteobacteria</taxon>
        <taxon>Neisseriales</taxon>
        <taxon>Chitinibacteraceae</taxon>
        <taxon>Deefgea</taxon>
    </lineage>
</organism>
<dbReference type="InterPro" id="IPR007029">
    <property type="entry name" value="YHS_dom"/>
</dbReference>
<dbReference type="RefSeq" id="WP_173532362.1">
    <property type="nucleotide sequence ID" value="NZ_CP054143.1"/>
</dbReference>
<evidence type="ECO:0000256" key="1">
    <source>
        <dbReference type="SAM" id="SignalP"/>
    </source>
</evidence>
<keyword evidence="4" id="KW-1185">Reference proteome</keyword>
<evidence type="ECO:0000313" key="3">
    <source>
        <dbReference type="EMBL" id="QKJ65854.1"/>
    </source>
</evidence>
<dbReference type="AlphaFoldDB" id="A0A6M8SNT2"/>
<accession>A0A6M8SNT2</accession>